<evidence type="ECO:0000313" key="3">
    <source>
        <dbReference type="Proteomes" id="UP000781932"/>
    </source>
</evidence>
<dbReference type="OrthoDB" id="2013972at2759"/>
<sequence>MAHPQHNPEVVIAVDEEVRLTSEVTVSAFSAKIYGRLTMHDRKLEATNAHGNLKSLASSSTSLRSSLRDYREENGRTYHVYKDGKYNLPNDAREKDRLDLVHQTWLLTLDDRLGVAPPCKENSTVGRVLDVGTGTGIWAMNFGDEHPESEVYGNDLSAIMPGHVPPNVKFEVDDIEEEWTWSRPFEYIHSRLMTSSISDWPLYLRRCFDNLEPGGYLELQEMDLFPKSDDGTLKPESDFLKWANLLYESSVKFGRPYVQMSTIRNYMVEAGFEDVKMDVYKWPSNSWPRDTKFKELGIWNNEQVLEGLEGFTMAPLTRALEWTPAEVNVLLMNVRKDVNNRAIHAYWPIVPPNVKFEVDDIEEEWTFSRPFEYIHSRVMTSSIDDWSVYLRRCYDNLEPGGYLELQEIDIFAKSDDETLKTDSALNKWCNLIHDASEKLGRPFISVATLKALMIDAGFQDVTVTTLKWPTNGWPKDRTHKELGYWQNDNILAGAGIEALSLAPLTRAFDWSRAEIEVFLIDVRKDINNRAIHAYWPACCVVGRKPLEEDKQAEA</sequence>
<keyword evidence="3" id="KW-1185">Reference proteome</keyword>
<name>A0A9P6LG16_9PEZI</name>
<dbReference type="GeneID" id="62167112"/>
<comment type="caution">
    <text evidence="2">The sequence shown here is derived from an EMBL/GenBank/DDBJ whole genome shotgun (WGS) entry which is preliminary data.</text>
</comment>
<protein>
    <recommendedName>
        <fullName evidence="4">Secondary metabolism regulator LAE1</fullName>
    </recommendedName>
</protein>
<dbReference type="AlphaFoldDB" id="A0A9P6LG16"/>
<dbReference type="PANTHER" id="PTHR43591">
    <property type="entry name" value="METHYLTRANSFERASE"/>
    <property type="match status" value="1"/>
</dbReference>
<dbReference type="CDD" id="cd02440">
    <property type="entry name" value="AdoMet_MTases"/>
    <property type="match status" value="1"/>
</dbReference>
<dbReference type="Pfam" id="PF13489">
    <property type="entry name" value="Methyltransf_23"/>
    <property type="match status" value="2"/>
</dbReference>
<dbReference type="Gene3D" id="3.40.50.150">
    <property type="entry name" value="Vaccinia Virus protein VP39"/>
    <property type="match status" value="2"/>
</dbReference>
<dbReference type="GO" id="GO:0008168">
    <property type="term" value="F:methyltransferase activity"/>
    <property type="evidence" value="ECO:0007669"/>
    <property type="project" value="TreeGrafter"/>
</dbReference>
<dbReference type="EMBL" id="JAATWM020000047">
    <property type="protein sequence ID" value="KAF9871155.1"/>
    <property type="molecule type" value="Genomic_DNA"/>
</dbReference>
<comment type="similarity">
    <text evidence="1">Belongs to the methyltransferase superfamily. LaeA methyltransferase family.</text>
</comment>
<dbReference type="InterPro" id="IPR029063">
    <property type="entry name" value="SAM-dependent_MTases_sf"/>
</dbReference>
<evidence type="ECO:0008006" key="4">
    <source>
        <dbReference type="Google" id="ProtNLM"/>
    </source>
</evidence>
<evidence type="ECO:0000313" key="2">
    <source>
        <dbReference type="EMBL" id="KAF9871155.1"/>
    </source>
</evidence>
<dbReference type="RefSeq" id="XP_038740616.1">
    <property type="nucleotide sequence ID" value="XM_038894038.1"/>
</dbReference>
<organism evidence="2 3">
    <name type="scientific">Colletotrichum karsti</name>
    <dbReference type="NCBI Taxonomy" id="1095194"/>
    <lineage>
        <taxon>Eukaryota</taxon>
        <taxon>Fungi</taxon>
        <taxon>Dikarya</taxon>
        <taxon>Ascomycota</taxon>
        <taxon>Pezizomycotina</taxon>
        <taxon>Sordariomycetes</taxon>
        <taxon>Hypocreomycetidae</taxon>
        <taxon>Glomerellales</taxon>
        <taxon>Glomerellaceae</taxon>
        <taxon>Colletotrichum</taxon>
        <taxon>Colletotrichum boninense species complex</taxon>
    </lineage>
</organism>
<proteinExistence type="inferred from homology"/>
<reference evidence="2" key="1">
    <citation type="submission" date="2020-03" db="EMBL/GenBank/DDBJ databases">
        <authorList>
            <person name="He L."/>
        </authorList>
    </citation>
    <scope>NUCLEOTIDE SEQUENCE</scope>
    <source>
        <strain evidence="2">CkLH20</strain>
    </source>
</reference>
<gene>
    <name evidence="2" type="ORF">CkaCkLH20_11324</name>
</gene>
<accession>A0A9P6LG16</accession>
<dbReference type="SUPFAM" id="SSF53335">
    <property type="entry name" value="S-adenosyl-L-methionine-dependent methyltransferases"/>
    <property type="match status" value="2"/>
</dbReference>
<dbReference type="Proteomes" id="UP000781932">
    <property type="component" value="Unassembled WGS sequence"/>
</dbReference>
<reference evidence="2" key="2">
    <citation type="submission" date="2020-11" db="EMBL/GenBank/DDBJ databases">
        <title>Whole genome sequencing of Colletotrichum sp.</title>
        <authorList>
            <person name="Li H."/>
        </authorList>
    </citation>
    <scope>NUCLEOTIDE SEQUENCE</scope>
    <source>
        <strain evidence="2">CkLH20</strain>
    </source>
</reference>
<dbReference type="PANTHER" id="PTHR43591:SF31">
    <property type="entry name" value="LAEA-LIKE, PUTATIVE (AFU_ORTHOLOGUE AFUA_8G01930)-RELATED"/>
    <property type="match status" value="1"/>
</dbReference>
<evidence type="ECO:0000256" key="1">
    <source>
        <dbReference type="ARBA" id="ARBA00038158"/>
    </source>
</evidence>